<dbReference type="GO" id="GO:0016747">
    <property type="term" value="F:acyltransferase activity, transferring groups other than amino-acyl groups"/>
    <property type="evidence" value="ECO:0007669"/>
    <property type="project" value="InterPro"/>
</dbReference>
<accession>A0A7D7WHT0</accession>
<keyword evidence="2" id="KW-0808">Transferase</keyword>
<dbReference type="AlphaFoldDB" id="A0A7D7WHT0"/>
<dbReference type="InterPro" id="IPR016181">
    <property type="entry name" value="Acyl_CoA_acyltransferase"/>
</dbReference>
<protein>
    <submittedName>
        <fullName evidence="2">GNAT family N-acetyltransferase</fullName>
    </submittedName>
</protein>
<reference evidence="2 3" key="1">
    <citation type="journal article" date="2020" name="Front. Microbiol.">
        <title>Design of Bacterial Strain-Specific qPCR Assays Using NGS Data and Publicly Available Resources and Its Application to Track Biocontrol Strains.</title>
        <authorList>
            <person name="Hernandez I."/>
            <person name="Sant C."/>
            <person name="Martinez R."/>
            <person name="Fernandez C."/>
        </authorList>
    </citation>
    <scope>NUCLEOTIDE SEQUENCE [LARGE SCALE GENOMIC DNA]</scope>
    <source>
        <strain evidence="2 3">B24</strain>
    </source>
</reference>
<dbReference type="SUPFAM" id="SSF55729">
    <property type="entry name" value="Acyl-CoA N-acyltransferases (Nat)"/>
    <property type="match status" value="1"/>
</dbReference>
<dbReference type="PROSITE" id="PS51186">
    <property type="entry name" value="GNAT"/>
    <property type="match status" value="1"/>
</dbReference>
<dbReference type="Gene3D" id="3.40.630.30">
    <property type="match status" value="1"/>
</dbReference>
<gene>
    <name evidence="2" type="ORF">FVO59_15515</name>
</gene>
<dbReference type="InterPro" id="IPR038740">
    <property type="entry name" value="BioF2-like_GNAT_dom"/>
</dbReference>
<organism evidence="2 3">
    <name type="scientific">Microbacterium esteraromaticum</name>
    <dbReference type="NCBI Taxonomy" id="57043"/>
    <lineage>
        <taxon>Bacteria</taxon>
        <taxon>Bacillati</taxon>
        <taxon>Actinomycetota</taxon>
        <taxon>Actinomycetes</taxon>
        <taxon>Micrococcales</taxon>
        <taxon>Microbacteriaceae</taxon>
        <taxon>Microbacterium</taxon>
    </lineage>
</organism>
<sequence>MIAEYLAAYDTQLRGTVEVVHAVDVVALGPLILADFDGGRGFISGRDLDGADANGLRGLVDAALAHFASRPGIWSVEWKTRSHDHAPGLHDALLERGFAPEEPESIMIGEASLLAQDVALPDGVELRRARTDDEVLAMERMQGEVFADPDWRSRAEATIRRLREDESMQLWTAVAAGEVVSAGRLEPVDGTDFAGLWGGATRPEWRGRGIYRALTAERARAALAQGKRYLQSDSTEFSRPILERSGLVKVSSTTPYVWTPPLG</sequence>
<evidence type="ECO:0000313" key="2">
    <source>
        <dbReference type="EMBL" id="QMU98431.1"/>
    </source>
</evidence>
<dbReference type="InterPro" id="IPR000182">
    <property type="entry name" value="GNAT_dom"/>
</dbReference>
<dbReference type="Pfam" id="PF13480">
    <property type="entry name" value="Acetyltransf_6"/>
    <property type="match status" value="1"/>
</dbReference>
<proteinExistence type="predicted"/>
<evidence type="ECO:0000259" key="1">
    <source>
        <dbReference type="PROSITE" id="PS51186"/>
    </source>
</evidence>
<dbReference type="RefSeq" id="WP_182253451.1">
    <property type="nucleotide sequence ID" value="NZ_CP043732.1"/>
</dbReference>
<feature type="domain" description="N-acetyltransferase" evidence="1">
    <location>
        <begin position="124"/>
        <end position="263"/>
    </location>
</feature>
<dbReference type="CDD" id="cd04301">
    <property type="entry name" value="NAT_SF"/>
    <property type="match status" value="1"/>
</dbReference>
<name>A0A7D7WHT0_9MICO</name>
<dbReference type="Proteomes" id="UP000515708">
    <property type="component" value="Chromosome"/>
</dbReference>
<dbReference type="EMBL" id="CP043732">
    <property type="protein sequence ID" value="QMU98431.1"/>
    <property type="molecule type" value="Genomic_DNA"/>
</dbReference>
<evidence type="ECO:0000313" key="3">
    <source>
        <dbReference type="Proteomes" id="UP000515708"/>
    </source>
</evidence>